<dbReference type="AlphaFoldDB" id="A0A0E9Q7R5"/>
<protein>
    <submittedName>
        <fullName evidence="1">Uncharacterized protein</fullName>
    </submittedName>
</protein>
<evidence type="ECO:0000313" key="1">
    <source>
        <dbReference type="EMBL" id="JAH12774.1"/>
    </source>
</evidence>
<sequence length="31" mass="3375">MFRANSLSLQEKSFFFLPGAQFAGRPAASPT</sequence>
<accession>A0A0E9Q7R5</accession>
<organism evidence="1">
    <name type="scientific">Anguilla anguilla</name>
    <name type="common">European freshwater eel</name>
    <name type="synonym">Muraena anguilla</name>
    <dbReference type="NCBI Taxonomy" id="7936"/>
    <lineage>
        <taxon>Eukaryota</taxon>
        <taxon>Metazoa</taxon>
        <taxon>Chordata</taxon>
        <taxon>Craniata</taxon>
        <taxon>Vertebrata</taxon>
        <taxon>Euteleostomi</taxon>
        <taxon>Actinopterygii</taxon>
        <taxon>Neopterygii</taxon>
        <taxon>Teleostei</taxon>
        <taxon>Anguilliformes</taxon>
        <taxon>Anguillidae</taxon>
        <taxon>Anguilla</taxon>
    </lineage>
</organism>
<reference evidence="1" key="1">
    <citation type="submission" date="2014-11" db="EMBL/GenBank/DDBJ databases">
        <authorList>
            <person name="Amaro Gonzalez C."/>
        </authorList>
    </citation>
    <scope>NUCLEOTIDE SEQUENCE</scope>
</reference>
<name>A0A0E9Q7R5_ANGAN</name>
<reference evidence="1" key="2">
    <citation type="journal article" date="2015" name="Fish Shellfish Immunol.">
        <title>Early steps in the European eel (Anguilla anguilla)-Vibrio vulnificus interaction in the gills: Role of the RtxA13 toxin.</title>
        <authorList>
            <person name="Callol A."/>
            <person name="Pajuelo D."/>
            <person name="Ebbesson L."/>
            <person name="Teles M."/>
            <person name="MacKenzie S."/>
            <person name="Amaro C."/>
        </authorList>
    </citation>
    <scope>NUCLEOTIDE SEQUENCE</scope>
</reference>
<dbReference type="EMBL" id="GBXM01095803">
    <property type="protein sequence ID" value="JAH12774.1"/>
    <property type="molecule type" value="Transcribed_RNA"/>
</dbReference>
<proteinExistence type="predicted"/>